<evidence type="ECO:0000313" key="1">
    <source>
        <dbReference type="EMBL" id="SDW88219.1"/>
    </source>
</evidence>
<evidence type="ECO:0000313" key="2">
    <source>
        <dbReference type="Proteomes" id="UP000182589"/>
    </source>
</evidence>
<dbReference type="STRING" id="89784.SAMN04489725_11857"/>
<keyword evidence="2" id="KW-1185">Reference proteome</keyword>
<accession>A0A1H2X7J0</accession>
<name>A0A1H2X7J0_9BACL</name>
<protein>
    <submittedName>
        <fullName evidence="1">Uncharacterized protein</fullName>
    </submittedName>
</protein>
<reference evidence="2" key="1">
    <citation type="submission" date="2016-10" db="EMBL/GenBank/DDBJ databases">
        <authorList>
            <person name="Varghese N."/>
        </authorList>
    </citation>
    <scope>NUCLEOTIDE SEQUENCE [LARGE SCALE GENOMIC DNA]</scope>
    <source>
        <strain evidence="2">DSM 12489</strain>
    </source>
</reference>
<gene>
    <name evidence="1" type="ORF">SAMN04489725_11857</name>
</gene>
<sequence>MPETGCSLIILSTKKRTPGFTEMRRIQQWPDELRNTSLKRWGQMAVLEAEATKPPMFTHTKKTLIQNRERASWPSVVGLVEFGYNSGRIFENPDKQGASKWRIMTRVIMTTMETSS</sequence>
<dbReference type="Proteomes" id="UP000182589">
    <property type="component" value="Unassembled WGS sequence"/>
</dbReference>
<organism evidence="1 2">
    <name type="scientific">Alicyclobacillus hesperidum</name>
    <dbReference type="NCBI Taxonomy" id="89784"/>
    <lineage>
        <taxon>Bacteria</taxon>
        <taxon>Bacillati</taxon>
        <taxon>Bacillota</taxon>
        <taxon>Bacilli</taxon>
        <taxon>Bacillales</taxon>
        <taxon>Alicyclobacillaceae</taxon>
        <taxon>Alicyclobacillus</taxon>
    </lineage>
</organism>
<proteinExistence type="predicted"/>
<dbReference type="AlphaFoldDB" id="A0A1H2X7J0"/>
<dbReference type="EMBL" id="FNOJ01000018">
    <property type="protein sequence ID" value="SDW88219.1"/>
    <property type="molecule type" value="Genomic_DNA"/>
</dbReference>